<proteinExistence type="predicted"/>
<feature type="region of interest" description="Disordered" evidence="1">
    <location>
        <begin position="1"/>
        <end position="25"/>
    </location>
</feature>
<evidence type="ECO:0000313" key="2">
    <source>
        <dbReference type="EMBL" id="MBB4226020.1"/>
    </source>
</evidence>
<evidence type="ECO:0000256" key="1">
    <source>
        <dbReference type="SAM" id="MobiDB-lite"/>
    </source>
</evidence>
<gene>
    <name evidence="2" type="ORF">GGD71_006833</name>
</gene>
<dbReference type="RefSeq" id="WP_184642705.1">
    <property type="nucleotide sequence ID" value="NZ_JACIFZ010000018.1"/>
</dbReference>
<sequence length="149" mass="16288">MNWLARLKKTANTPDQEPTKPTKAPFVGFVAPVEGAFPENEAFPPADGGNGANSANWPEIGIDADQHAARVELFTRRGLRVKDAEQLAEQVSQRAVDLDDRRLCLECRHLSGKLCSRAAYAGAGRVVEAIVMVPQRCPAFRAEVSDELF</sequence>
<reference evidence="2 3" key="1">
    <citation type="submission" date="2020-08" db="EMBL/GenBank/DDBJ databases">
        <title>Genomic Encyclopedia of Type Strains, Phase IV (KMG-V): Genome sequencing to study the core and pangenomes of soil and plant-associated prokaryotes.</title>
        <authorList>
            <person name="Whitman W."/>
        </authorList>
    </citation>
    <scope>NUCLEOTIDE SEQUENCE [LARGE SCALE GENOMIC DNA]</scope>
    <source>
        <strain evidence="2 3">34/80</strain>
    </source>
</reference>
<comment type="caution">
    <text evidence="2">The sequence shown here is derived from an EMBL/GenBank/DDBJ whole genome shotgun (WGS) entry which is preliminary data.</text>
</comment>
<dbReference type="EMBL" id="JACIFZ010000018">
    <property type="protein sequence ID" value="MBB4226020.1"/>
    <property type="molecule type" value="Genomic_DNA"/>
</dbReference>
<name>A0A840G2J8_9BURK</name>
<organism evidence="2 3">
    <name type="scientific">Variovorax guangxiensis</name>
    <dbReference type="NCBI Taxonomy" id="1775474"/>
    <lineage>
        <taxon>Bacteria</taxon>
        <taxon>Pseudomonadati</taxon>
        <taxon>Pseudomonadota</taxon>
        <taxon>Betaproteobacteria</taxon>
        <taxon>Burkholderiales</taxon>
        <taxon>Comamonadaceae</taxon>
        <taxon>Variovorax</taxon>
    </lineage>
</organism>
<protein>
    <submittedName>
        <fullName evidence="2">Uncharacterized protein</fullName>
    </submittedName>
</protein>
<evidence type="ECO:0000313" key="3">
    <source>
        <dbReference type="Proteomes" id="UP000524450"/>
    </source>
</evidence>
<dbReference type="Proteomes" id="UP000524450">
    <property type="component" value="Unassembled WGS sequence"/>
</dbReference>
<accession>A0A840G2J8</accession>
<dbReference type="AlphaFoldDB" id="A0A840G2J8"/>